<dbReference type="Proteomes" id="UP000012960">
    <property type="component" value="Unplaced"/>
</dbReference>
<feature type="domain" description="C2H2-type" evidence="2">
    <location>
        <begin position="48"/>
        <end position="70"/>
    </location>
</feature>
<dbReference type="EMBL" id="HG996469">
    <property type="protein sequence ID" value="CAG1843100.1"/>
    <property type="molecule type" value="Genomic_DNA"/>
</dbReference>
<dbReference type="PROSITE" id="PS00028">
    <property type="entry name" value="ZINC_FINGER_C2H2_1"/>
    <property type="match status" value="1"/>
</dbReference>
<keyword evidence="5" id="KW-1185">Reference proteome</keyword>
<evidence type="ECO:0000313" key="5">
    <source>
        <dbReference type="Proteomes" id="UP000012960"/>
    </source>
</evidence>
<dbReference type="EnsemblPlants" id="Ma04_t22910.1">
    <property type="protein sequence ID" value="Ma04_p22910.1"/>
    <property type="gene ID" value="Ma04_g22910"/>
</dbReference>
<dbReference type="PROSITE" id="PS50157">
    <property type="entry name" value="ZINC_FINGER_C2H2_2"/>
    <property type="match status" value="1"/>
</dbReference>
<dbReference type="AlphaFoldDB" id="A0A804ISU3"/>
<organism evidence="4 5">
    <name type="scientific">Musa acuminata subsp. malaccensis</name>
    <name type="common">Wild banana</name>
    <name type="synonym">Musa malaccensis</name>
    <dbReference type="NCBI Taxonomy" id="214687"/>
    <lineage>
        <taxon>Eukaryota</taxon>
        <taxon>Viridiplantae</taxon>
        <taxon>Streptophyta</taxon>
        <taxon>Embryophyta</taxon>
        <taxon>Tracheophyta</taxon>
        <taxon>Spermatophyta</taxon>
        <taxon>Magnoliopsida</taxon>
        <taxon>Liliopsida</taxon>
        <taxon>Zingiberales</taxon>
        <taxon>Musaceae</taxon>
        <taxon>Musa</taxon>
    </lineage>
</organism>
<evidence type="ECO:0000313" key="4">
    <source>
        <dbReference type="EnsemblPlants" id="Ma04_p22910.1"/>
    </source>
</evidence>
<keyword evidence="1" id="KW-0863">Zinc-finger</keyword>
<gene>
    <name evidence="3" type="ORF">GSMUA_128950.1</name>
</gene>
<protein>
    <submittedName>
        <fullName evidence="3">(wild Malaysian banana) hypothetical protein</fullName>
    </submittedName>
</protein>
<dbReference type="Gramene" id="Ma04_t22910.1">
    <property type="protein sequence ID" value="Ma04_p22910.1"/>
    <property type="gene ID" value="Ma04_g22910"/>
</dbReference>
<dbReference type="InParanoid" id="A0A804ISU3"/>
<evidence type="ECO:0000313" key="3">
    <source>
        <dbReference type="EMBL" id="CAG1843100.1"/>
    </source>
</evidence>
<dbReference type="PANTHER" id="PTHR36055">
    <property type="entry name" value="C2H2-LIKE ZINC FINGER PROTEIN"/>
    <property type="match status" value="1"/>
</dbReference>
<proteinExistence type="predicted"/>
<dbReference type="InterPro" id="IPR013087">
    <property type="entry name" value="Znf_C2H2_type"/>
</dbReference>
<evidence type="ECO:0000256" key="1">
    <source>
        <dbReference type="PROSITE-ProRule" id="PRU00042"/>
    </source>
</evidence>
<sequence>MSTSQQIQALKIPEAVVALAQAAGKVSGETEKSDLPGWSLFPCTVQMLKCEKCSREFCSTINYRRHIRVHRRSLNIDKDSTKNRMLLGVFWDKLPLEEAKEISSFKNVDIEDVTGSSIIRALKTSVQNLGLPLLPHIYVKAGTTLLNVIEGSPSRFPISSQELFGVLDDASEETFLCAGSTLSMQKYIFSGDAGKIALETKNSVAFASFMLEQKLVKSWYADKDIEALKCQRVLMEEEEVAKKRQAELQERKRLKKLRKKEKRVNISTGVANAKNEKCLFDTVEATCSSIETLNEMLACEFCQNTSKEPVCQETQCGEATRLVEPQLDWNRRQHSHPDNADQTVDQKIKAKASECQITTTSGQVPMSAQISPNGHVLGEVPSAKSSVTSTNDLMILTSKTVPDREDANERNTDPKARYSYNEHEVLIGSISVTLRKGYDDSREASALVQKHFKKLAKNDLHPSSAIRTTIELHRPVCHDIADSTTEKIATEGNQFHSDAFNQISVEDIYLSSVAMVDSGTDKCWNSFTDLGDAGLSLPRMFSSQIARAFLAERWKESMIADHVTLTLPSDLEATRLSSEFEVQDRRL</sequence>
<dbReference type="OrthoDB" id="191139at2759"/>
<reference evidence="3" key="1">
    <citation type="submission" date="2021-03" db="EMBL/GenBank/DDBJ databases">
        <authorList>
            <consortium name="Genoscope - CEA"/>
            <person name="William W."/>
        </authorList>
    </citation>
    <scope>NUCLEOTIDE SEQUENCE</scope>
    <source>
        <strain evidence="3">Doubled-haploid Pahang</strain>
    </source>
</reference>
<name>A0A804ISU3_MUSAM</name>
<accession>A0A804ISU3</accession>
<reference evidence="4" key="2">
    <citation type="submission" date="2021-05" db="UniProtKB">
        <authorList>
            <consortium name="EnsemblPlants"/>
        </authorList>
    </citation>
    <scope>IDENTIFICATION</scope>
    <source>
        <strain evidence="4">subsp. malaccensis</strain>
    </source>
</reference>
<dbReference type="GO" id="GO:0008270">
    <property type="term" value="F:zinc ion binding"/>
    <property type="evidence" value="ECO:0007669"/>
    <property type="project" value="UniProtKB-KW"/>
</dbReference>
<keyword evidence="1" id="KW-0479">Metal-binding</keyword>
<dbReference type="PANTHER" id="PTHR36055:SF1">
    <property type="entry name" value="C2H2-LIKE ZINC FINGER PROTEIN"/>
    <property type="match status" value="1"/>
</dbReference>
<evidence type="ECO:0000259" key="2">
    <source>
        <dbReference type="PROSITE" id="PS50157"/>
    </source>
</evidence>
<keyword evidence="1" id="KW-0862">Zinc</keyword>